<reference evidence="1 2" key="1">
    <citation type="submission" date="2024-09" db="EMBL/GenBank/DDBJ databases">
        <title>Chromosome-scale assembly of Riccia fluitans.</title>
        <authorList>
            <person name="Paukszto L."/>
            <person name="Sawicki J."/>
            <person name="Karawczyk K."/>
            <person name="Piernik-Szablinska J."/>
            <person name="Szczecinska M."/>
            <person name="Mazdziarz M."/>
        </authorList>
    </citation>
    <scope>NUCLEOTIDE SEQUENCE [LARGE SCALE GENOMIC DNA]</scope>
    <source>
        <strain evidence="1">Rf_01</strain>
        <tissue evidence="1">Aerial parts of the thallus</tissue>
    </source>
</reference>
<protein>
    <submittedName>
        <fullName evidence="1">Uncharacterized protein</fullName>
    </submittedName>
</protein>
<proteinExistence type="predicted"/>
<name>A0ABD1YVF1_9MARC</name>
<comment type="caution">
    <text evidence="1">The sequence shown here is derived from an EMBL/GenBank/DDBJ whole genome shotgun (WGS) entry which is preliminary data.</text>
</comment>
<evidence type="ECO:0000313" key="2">
    <source>
        <dbReference type="Proteomes" id="UP001605036"/>
    </source>
</evidence>
<dbReference type="Proteomes" id="UP001605036">
    <property type="component" value="Unassembled WGS sequence"/>
</dbReference>
<accession>A0ABD1YVF1</accession>
<dbReference type="AlphaFoldDB" id="A0ABD1YVF1"/>
<evidence type="ECO:0000313" key="1">
    <source>
        <dbReference type="EMBL" id="KAL2634465.1"/>
    </source>
</evidence>
<organism evidence="1 2">
    <name type="scientific">Riccia fluitans</name>
    <dbReference type="NCBI Taxonomy" id="41844"/>
    <lineage>
        <taxon>Eukaryota</taxon>
        <taxon>Viridiplantae</taxon>
        <taxon>Streptophyta</taxon>
        <taxon>Embryophyta</taxon>
        <taxon>Marchantiophyta</taxon>
        <taxon>Marchantiopsida</taxon>
        <taxon>Marchantiidae</taxon>
        <taxon>Marchantiales</taxon>
        <taxon>Ricciaceae</taxon>
        <taxon>Riccia</taxon>
    </lineage>
</organism>
<sequence>MCSRTDDKVGVTDGQSLRCLAYRYSSYHAMVVCPLPPGTRWRRLQTALFKVQPERWGGDSIPEMFESMLGLANVAEAAVFSFISHARATWLE</sequence>
<dbReference type="EMBL" id="JBHFFA010000003">
    <property type="protein sequence ID" value="KAL2634465.1"/>
    <property type="molecule type" value="Genomic_DNA"/>
</dbReference>
<gene>
    <name evidence="1" type="ORF">R1flu_005944</name>
</gene>
<keyword evidence="2" id="KW-1185">Reference proteome</keyword>